<dbReference type="SUPFAM" id="SSF57845">
    <property type="entry name" value="B-box zinc-binding domain"/>
    <property type="match status" value="1"/>
</dbReference>
<keyword evidence="5" id="KW-1185">Reference proteome</keyword>
<gene>
    <name evidence="4" type="ORF">MEDL_4411</name>
</gene>
<keyword evidence="1" id="KW-0479">Metal-binding</keyword>
<evidence type="ECO:0000256" key="1">
    <source>
        <dbReference type="PROSITE-ProRule" id="PRU00024"/>
    </source>
</evidence>
<dbReference type="Gene3D" id="3.30.160.60">
    <property type="entry name" value="Classic Zinc Finger"/>
    <property type="match status" value="1"/>
</dbReference>
<keyword evidence="2" id="KW-0175">Coiled coil</keyword>
<sequence>MDAGKFCSGCLRDQEQNDAAAWCLDCKEDVCEACAKAHKRINPPHKVMPFYDENVKGPSFNHMIQFCDVHIDQKYVQICTQHDQIICELCLEEIHANCNVVKPIESFSKKSENGTWIKVLQKEMVNLDGDLHSLMKIQTDMIPQLKERKKEILKQLSFVRQQIDAQLDKMENELIADLSTKYNTCKTMIEQSNHSTAKKRSDLQCWIKNLTKIEESRDQVQIFQAIKVIDRKLKEEKRSMNKSQQISIEFHTPDINELLMNFMSFGEISVIECVNVELLQALKHDQPMKESEISNVSDSSLREGNIQCISAFSTPIFGTDVEIERGCFITNNRLLLLDIDQPFLYVCSFDGSGVETIQVDQKPWDVALIDTVSAIITFQNKGYRILDLSTLTLGQYLKPEAPGCYAVTSSQGQIWIDTGSFSIIQIDINGNVLRTLTTKHEIKSICSNDTGYIYYYDEMVLWYDEMVSWYDEMVLWYDEMVLCYGEMVLCYDEMVLWYDEMISWYDEMVLWYGEIVLWYDEMVLWYGEMVLWYGEMVLWYGEMVLWYGEMVLWNGEMVLWYGEIVSRYDEVVLWYGEIVLWYDEMVLWYDEIVLWYDEMVLWYGEMVLWYGEMVLWYGEMVLWYGEMVLWYGEMVLWYGEMVL</sequence>
<dbReference type="PANTHER" id="PTHR25462:SF296">
    <property type="entry name" value="MEIOTIC P26, ISOFORM F"/>
    <property type="match status" value="1"/>
</dbReference>
<reference evidence="4" key="1">
    <citation type="submission" date="2021-03" db="EMBL/GenBank/DDBJ databases">
        <authorList>
            <person name="Bekaert M."/>
        </authorList>
    </citation>
    <scope>NUCLEOTIDE SEQUENCE</scope>
</reference>
<dbReference type="OrthoDB" id="6105656at2759"/>
<organism evidence="4 5">
    <name type="scientific">Mytilus edulis</name>
    <name type="common">Blue mussel</name>
    <dbReference type="NCBI Taxonomy" id="6550"/>
    <lineage>
        <taxon>Eukaryota</taxon>
        <taxon>Metazoa</taxon>
        <taxon>Spiralia</taxon>
        <taxon>Lophotrochozoa</taxon>
        <taxon>Mollusca</taxon>
        <taxon>Bivalvia</taxon>
        <taxon>Autobranchia</taxon>
        <taxon>Pteriomorphia</taxon>
        <taxon>Mytilida</taxon>
        <taxon>Mytiloidea</taxon>
        <taxon>Mytilidae</taxon>
        <taxon>Mytilinae</taxon>
        <taxon>Mytilus</taxon>
    </lineage>
</organism>
<feature type="coiled-coil region" evidence="2">
    <location>
        <begin position="142"/>
        <end position="173"/>
    </location>
</feature>
<dbReference type="InterPro" id="IPR047153">
    <property type="entry name" value="TRIM45/56/19-like"/>
</dbReference>
<evidence type="ECO:0000256" key="2">
    <source>
        <dbReference type="SAM" id="Coils"/>
    </source>
</evidence>
<dbReference type="InterPro" id="IPR000315">
    <property type="entry name" value="Znf_B-box"/>
</dbReference>
<evidence type="ECO:0000259" key="3">
    <source>
        <dbReference type="PROSITE" id="PS50119"/>
    </source>
</evidence>
<keyword evidence="1" id="KW-0863">Zinc-finger</keyword>
<dbReference type="PANTHER" id="PTHR25462">
    <property type="entry name" value="BONUS, ISOFORM C-RELATED"/>
    <property type="match status" value="1"/>
</dbReference>
<dbReference type="GO" id="GO:0008270">
    <property type="term" value="F:zinc ion binding"/>
    <property type="evidence" value="ECO:0007669"/>
    <property type="project" value="UniProtKB-KW"/>
</dbReference>
<proteinExistence type="predicted"/>
<dbReference type="SUPFAM" id="SSF63829">
    <property type="entry name" value="Calcium-dependent phosphotriesterase"/>
    <property type="match status" value="1"/>
</dbReference>
<name>A0A8S3Q2D7_MYTED</name>
<feature type="domain" description="B box-type" evidence="3">
    <location>
        <begin position="2"/>
        <end position="50"/>
    </location>
</feature>
<keyword evidence="1" id="KW-0862">Zinc</keyword>
<dbReference type="PROSITE" id="PS50119">
    <property type="entry name" value="ZF_BBOX"/>
    <property type="match status" value="1"/>
</dbReference>
<comment type="caution">
    <text evidence="4">The sequence shown here is derived from an EMBL/GenBank/DDBJ whole genome shotgun (WGS) entry which is preliminary data.</text>
</comment>
<protein>
    <recommendedName>
        <fullName evidence="3">B box-type domain-containing protein</fullName>
    </recommendedName>
</protein>
<evidence type="ECO:0000313" key="4">
    <source>
        <dbReference type="EMBL" id="CAG2188984.1"/>
    </source>
</evidence>
<evidence type="ECO:0000313" key="5">
    <source>
        <dbReference type="Proteomes" id="UP000683360"/>
    </source>
</evidence>
<dbReference type="Proteomes" id="UP000683360">
    <property type="component" value="Unassembled WGS sequence"/>
</dbReference>
<dbReference type="EMBL" id="CAJPWZ010000283">
    <property type="protein sequence ID" value="CAG2188984.1"/>
    <property type="molecule type" value="Genomic_DNA"/>
</dbReference>
<dbReference type="AlphaFoldDB" id="A0A8S3Q2D7"/>
<accession>A0A8S3Q2D7</accession>